<organism evidence="7 8">
    <name type="scientific">Oceanobacillus sojae</name>
    <dbReference type="NCBI Taxonomy" id="582851"/>
    <lineage>
        <taxon>Bacteria</taxon>
        <taxon>Bacillati</taxon>
        <taxon>Bacillota</taxon>
        <taxon>Bacilli</taxon>
        <taxon>Bacillales</taxon>
        <taxon>Bacillaceae</taxon>
        <taxon>Oceanobacillus</taxon>
    </lineage>
</organism>
<proteinExistence type="inferred from homology"/>
<feature type="active site" description="Proton donor/acceptor" evidence="5">
    <location>
        <position position="81"/>
    </location>
</feature>
<keyword evidence="3" id="KW-0324">Glycolysis</keyword>
<dbReference type="OrthoDB" id="9783269at2"/>
<evidence type="ECO:0000256" key="1">
    <source>
        <dbReference type="ARBA" id="ARBA00006717"/>
    </source>
</evidence>
<feature type="active site" description="Tele-phosphohistidine intermediate" evidence="5">
    <location>
        <position position="12"/>
    </location>
</feature>
<dbReference type="RefSeq" id="WP_147212405.1">
    <property type="nucleotide sequence ID" value="NZ_BJYM01000024.1"/>
</dbReference>
<evidence type="ECO:0000256" key="4">
    <source>
        <dbReference type="ARBA" id="ARBA00023235"/>
    </source>
</evidence>
<evidence type="ECO:0000256" key="5">
    <source>
        <dbReference type="PIRSR" id="PIRSR613078-1"/>
    </source>
</evidence>
<feature type="binding site" evidence="6">
    <location>
        <position position="59"/>
    </location>
    <ligand>
        <name>substrate</name>
    </ligand>
</feature>
<dbReference type="PANTHER" id="PTHR11931">
    <property type="entry name" value="PHOSPHOGLYCERATE MUTASE"/>
    <property type="match status" value="1"/>
</dbReference>
<evidence type="ECO:0000256" key="3">
    <source>
        <dbReference type="ARBA" id="ARBA00023152"/>
    </source>
</evidence>
<dbReference type="SUPFAM" id="SSF53254">
    <property type="entry name" value="Phosphoglycerate mutase-like"/>
    <property type="match status" value="1"/>
</dbReference>
<comment type="similarity">
    <text evidence="1">Belongs to the phosphoglycerate mutase family. BPG-dependent PGAM subfamily.</text>
</comment>
<evidence type="ECO:0000313" key="7">
    <source>
        <dbReference type="EMBL" id="GEN89522.1"/>
    </source>
</evidence>
<dbReference type="InterPro" id="IPR013078">
    <property type="entry name" value="His_Pase_superF_clade-1"/>
</dbReference>
<dbReference type="STRING" id="582851.GCA_900162665_01537"/>
<evidence type="ECO:0000256" key="2">
    <source>
        <dbReference type="ARBA" id="ARBA00012028"/>
    </source>
</evidence>
<evidence type="ECO:0000313" key="8">
    <source>
        <dbReference type="Proteomes" id="UP000321558"/>
    </source>
</evidence>
<gene>
    <name evidence="7" type="ORF">OSO01_42610</name>
</gene>
<evidence type="ECO:0000256" key="6">
    <source>
        <dbReference type="PIRSR" id="PIRSR613078-2"/>
    </source>
</evidence>
<dbReference type="SMART" id="SM00855">
    <property type="entry name" value="PGAM"/>
    <property type="match status" value="1"/>
</dbReference>
<dbReference type="InterPro" id="IPR005952">
    <property type="entry name" value="Phosphogly_mut1"/>
</dbReference>
<comment type="caution">
    <text evidence="7">The sequence shown here is derived from an EMBL/GenBank/DDBJ whole genome shotgun (WGS) entry which is preliminary data.</text>
</comment>
<reference evidence="7 8" key="1">
    <citation type="submission" date="2019-07" db="EMBL/GenBank/DDBJ databases">
        <title>Whole genome shotgun sequence of Oceanobacillus sojae NBRC 105379.</title>
        <authorList>
            <person name="Hosoyama A."/>
            <person name="Uohara A."/>
            <person name="Ohji S."/>
            <person name="Ichikawa N."/>
        </authorList>
    </citation>
    <scope>NUCLEOTIDE SEQUENCE [LARGE SCALE GENOMIC DNA]</scope>
    <source>
        <strain evidence="7 8">NBRC 105379</strain>
    </source>
</reference>
<dbReference type="EC" id="5.4.2.11" evidence="2"/>
<dbReference type="CDD" id="cd07067">
    <property type="entry name" value="HP_PGM_like"/>
    <property type="match status" value="1"/>
</dbReference>
<protein>
    <recommendedName>
        <fullName evidence="2">phosphoglycerate mutase (2,3-diphosphoglycerate-dependent)</fullName>
        <ecNumber evidence="2">5.4.2.11</ecNumber>
    </recommendedName>
</protein>
<dbReference type="GO" id="GO:0006096">
    <property type="term" value="P:glycolytic process"/>
    <property type="evidence" value="ECO:0007669"/>
    <property type="project" value="UniProtKB-KW"/>
</dbReference>
<keyword evidence="4" id="KW-0413">Isomerase</keyword>
<dbReference type="GO" id="GO:0004619">
    <property type="term" value="F:phosphoglycerate mutase activity"/>
    <property type="evidence" value="ECO:0007669"/>
    <property type="project" value="UniProtKB-EC"/>
</dbReference>
<name>A0A511ZQ00_9BACI</name>
<feature type="binding site" evidence="6">
    <location>
        <begin position="11"/>
        <end position="18"/>
    </location>
    <ligand>
        <name>substrate</name>
    </ligand>
</feature>
<dbReference type="EMBL" id="BJYM01000024">
    <property type="protein sequence ID" value="GEN89522.1"/>
    <property type="molecule type" value="Genomic_DNA"/>
</dbReference>
<accession>A0A511ZQ00</accession>
<dbReference type="Gene3D" id="3.40.50.1240">
    <property type="entry name" value="Phosphoglycerate mutase-like"/>
    <property type="match status" value="1"/>
</dbReference>
<dbReference type="Proteomes" id="UP000321558">
    <property type="component" value="Unassembled WGS sequence"/>
</dbReference>
<dbReference type="AlphaFoldDB" id="A0A511ZQ00"/>
<sequence length="208" mass="23961">MADLITLTLLRHGITKANQDKRYLGWTDVPLVPEEVERLSAAQGFGEQFDLCITSDLLRSCQTAGLLCPKLERIEIKEFREMHFGAWEMKTYEDLKRNVGYRSWIDAPESTVPPGGESFQEMQQRINAGFQQLRQEVCRRQSKNILLVAHGGVIRYLLMKLSEEEKSFFNWKVSHDAGVRLTWKIDDWKEARKCISLQEVLLTAKGNG</sequence>
<keyword evidence="8" id="KW-1185">Reference proteome</keyword>
<dbReference type="Pfam" id="PF00300">
    <property type="entry name" value="His_Phos_1"/>
    <property type="match status" value="1"/>
</dbReference>
<dbReference type="InterPro" id="IPR029033">
    <property type="entry name" value="His_PPase_superfam"/>
</dbReference>